<reference evidence="3" key="1">
    <citation type="submission" date="2023-03" db="EMBL/GenBank/DDBJ databases">
        <title>Chromosome-scale reference genome and RAD-based genetic map of yellow starthistle (Centaurea solstitialis) reveal putative structural variation and QTLs associated with invader traits.</title>
        <authorList>
            <person name="Reatini B."/>
            <person name="Cang F.A."/>
            <person name="Jiang Q."/>
            <person name="Mckibben M.T.W."/>
            <person name="Barker M.S."/>
            <person name="Rieseberg L.H."/>
            <person name="Dlugosch K.M."/>
        </authorList>
    </citation>
    <scope>NUCLEOTIDE SEQUENCE</scope>
    <source>
        <strain evidence="3">CAN-66</strain>
        <tissue evidence="3">Leaf</tissue>
    </source>
</reference>
<accession>A0AA38VXD0</accession>
<dbReference type="InterPro" id="IPR025398">
    <property type="entry name" value="DUF4371"/>
</dbReference>
<dbReference type="Pfam" id="PF14291">
    <property type="entry name" value="DUF4371"/>
    <property type="match status" value="1"/>
</dbReference>
<proteinExistence type="predicted"/>
<evidence type="ECO:0000313" key="3">
    <source>
        <dbReference type="EMBL" id="KAJ9541612.1"/>
    </source>
</evidence>
<organism evidence="3 4">
    <name type="scientific">Centaurea solstitialis</name>
    <name type="common">yellow star-thistle</name>
    <dbReference type="NCBI Taxonomy" id="347529"/>
    <lineage>
        <taxon>Eukaryota</taxon>
        <taxon>Viridiplantae</taxon>
        <taxon>Streptophyta</taxon>
        <taxon>Embryophyta</taxon>
        <taxon>Tracheophyta</taxon>
        <taxon>Spermatophyta</taxon>
        <taxon>Magnoliopsida</taxon>
        <taxon>eudicotyledons</taxon>
        <taxon>Gunneridae</taxon>
        <taxon>Pentapetalae</taxon>
        <taxon>asterids</taxon>
        <taxon>campanulids</taxon>
        <taxon>Asterales</taxon>
        <taxon>Asteraceae</taxon>
        <taxon>Carduoideae</taxon>
        <taxon>Cardueae</taxon>
        <taxon>Centaureinae</taxon>
        <taxon>Centaurea</taxon>
    </lineage>
</organism>
<dbReference type="PANTHER" id="PTHR45749:SF37">
    <property type="entry name" value="OS05G0311600 PROTEIN"/>
    <property type="match status" value="1"/>
</dbReference>
<feature type="domain" description="DUF4371" evidence="2">
    <location>
        <begin position="53"/>
        <end position="172"/>
    </location>
</feature>
<comment type="caution">
    <text evidence="3">The sequence shown here is derived from an EMBL/GenBank/DDBJ whole genome shotgun (WGS) entry which is preliminary data.</text>
</comment>
<dbReference type="Proteomes" id="UP001172457">
    <property type="component" value="Chromosome 7"/>
</dbReference>
<evidence type="ECO:0000313" key="4">
    <source>
        <dbReference type="Proteomes" id="UP001172457"/>
    </source>
</evidence>
<sequence length="382" mass="42963">MFGRSDGSQGRLSASNFLVVAFVVGIRVLVLAFIVGVGIGIGIGVLVAFVDGDESIGDVVLENAPHNAKYTSPNIQKEILHVYAMNVQEVIRDEIGRAKFCLIVDESKTKQMTIVVLINRNGYAKERFLNLVHVKDTTSLTLKIEISLSSSFHKLDVQDIWGQGYDGASNMHVLNDIATEGSTYSQTVDARYALTHALSFDFIIVLHMMKEILEITDKLCQTLQQKSQDIVNALALGNRAQDFVEMEQEVYLEKTQELDDDLLSSDYAISRNTNLQNDETSPNFISSKRKSRSDYVFNNAVGLIAESLKEISKDLSKGIIFDMKINELSENIPSKIFKMNTLTQIEKFKALSKIRSDPINVYNFWQLEEGNREAWVKYILEK</sequence>
<keyword evidence="1" id="KW-0472">Membrane</keyword>
<dbReference type="EMBL" id="JARYMX010000007">
    <property type="protein sequence ID" value="KAJ9541612.1"/>
    <property type="molecule type" value="Genomic_DNA"/>
</dbReference>
<keyword evidence="4" id="KW-1185">Reference proteome</keyword>
<dbReference type="PANTHER" id="PTHR45749">
    <property type="match status" value="1"/>
</dbReference>
<keyword evidence="1" id="KW-0812">Transmembrane</keyword>
<name>A0AA38VXD0_9ASTR</name>
<evidence type="ECO:0000256" key="1">
    <source>
        <dbReference type="SAM" id="Phobius"/>
    </source>
</evidence>
<evidence type="ECO:0000259" key="2">
    <source>
        <dbReference type="Pfam" id="PF14291"/>
    </source>
</evidence>
<gene>
    <name evidence="3" type="ORF">OSB04_028118</name>
</gene>
<feature type="transmembrane region" description="Helical" evidence="1">
    <location>
        <begin position="17"/>
        <end position="50"/>
    </location>
</feature>
<protein>
    <recommendedName>
        <fullName evidence="2">DUF4371 domain-containing protein</fullName>
    </recommendedName>
</protein>
<dbReference type="AlphaFoldDB" id="A0AA38VXD0"/>
<keyword evidence="1" id="KW-1133">Transmembrane helix</keyword>